<proteinExistence type="predicted"/>
<gene>
    <name evidence="3" type="ORF">OJF2_28500</name>
</gene>
<dbReference type="AlphaFoldDB" id="A0A5B9W249"/>
<dbReference type="EMBL" id="CP042997">
    <property type="protein sequence ID" value="QEH34314.1"/>
    <property type="molecule type" value="Genomic_DNA"/>
</dbReference>
<dbReference type="KEGG" id="agv:OJF2_28500"/>
<evidence type="ECO:0000256" key="1">
    <source>
        <dbReference type="SAM" id="MobiDB-lite"/>
    </source>
</evidence>
<organism evidence="3 4">
    <name type="scientific">Aquisphaera giovannonii</name>
    <dbReference type="NCBI Taxonomy" id="406548"/>
    <lineage>
        <taxon>Bacteria</taxon>
        <taxon>Pseudomonadati</taxon>
        <taxon>Planctomycetota</taxon>
        <taxon>Planctomycetia</taxon>
        <taxon>Isosphaerales</taxon>
        <taxon>Isosphaeraceae</taxon>
        <taxon>Aquisphaera</taxon>
    </lineage>
</organism>
<name>A0A5B9W249_9BACT</name>
<feature type="signal peptide" evidence="2">
    <location>
        <begin position="1"/>
        <end position="21"/>
    </location>
</feature>
<sequence length="71" mass="7273" precursor="true">MPKTSRACLASLGLLAFLAFPGCGGSSIEEGVPKDTGFVPVMEQPGTMSMKSKPILNAKPKAPSDNPAPAK</sequence>
<keyword evidence="4" id="KW-1185">Reference proteome</keyword>
<dbReference type="Proteomes" id="UP000324233">
    <property type="component" value="Chromosome"/>
</dbReference>
<evidence type="ECO:0000313" key="4">
    <source>
        <dbReference type="Proteomes" id="UP000324233"/>
    </source>
</evidence>
<evidence type="ECO:0008006" key="5">
    <source>
        <dbReference type="Google" id="ProtNLM"/>
    </source>
</evidence>
<feature type="chain" id="PRO_5022699281" description="Lipoprotein" evidence="2">
    <location>
        <begin position="22"/>
        <end position="71"/>
    </location>
</feature>
<keyword evidence="2" id="KW-0732">Signal</keyword>
<feature type="region of interest" description="Disordered" evidence="1">
    <location>
        <begin position="42"/>
        <end position="71"/>
    </location>
</feature>
<dbReference type="RefSeq" id="WP_148594252.1">
    <property type="nucleotide sequence ID" value="NZ_CP042997.1"/>
</dbReference>
<accession>A0A5B9W249</accession>
<protein>
    <recommendedName>
        <fullName evidence="5">Lipoprotein</fullName>
    </recommendedName>
</protein>
<evidence type="ECO:0000256" key="2">
    <source>
        <dbReference type="SAM" id="SignalP"/>
    </source>
</evidence>
<evidence type="ECO:0000313" key="3">
    <source>
        <dbReference type="EMBL" id="QEH34314.1"/>
    </source>
</evidence>
<reference evidence="3 4" key="1">
    <citation type="submission" date="2019-08" db="EMBL/GenBank/DDBJ databases">
        <title>Deep-cultivation of Planctomycetes and their phenomic and genomic characterization uncovers novel biology.</title>
        <authorList>
            <person name="Wiegand S."/>
            <person name="Jogler M."/>
            <person name="Boedeker C."/>
            <person name="Pinto D."/>
            <person name="Vollmers J."/>
            <person name="Rivas-Marin E."/>
            <person name="Kohn T."/>
            <person name="Peeters S.H."/>
            <person name="Heuer A."/>
            <person name="Rast P."/>
            <person name="Oberbeckmann S."/>
            <person name="Bunk B."/>
            <person name="Jeske O."/>
            <person name="Meyerdierks A."/>
            <person name="Storesund J.E."/>
            <person name="Kallscheuer N."/>
            <person name="Luecker S."/>
            <person name="Lage O.M."/>
            <person name="Pohl T."/>
            <person name="Merkel B.J."/>
            <person name="Hornburger P."/>
            <person name="Mueller R.-W."/>
            <person name="Bruemmer F."/>
            <person name="Labrenz M."/>
            <person name="Spormann A.M."/>
            <person name="Op den Camp H."/>
            <person name="Overmann J."/>
            <person name="Amann R."/>
            <person name="Jetten M.S.M."/>
            <person name="Mascher T."/>
            <person name="Medema M.H."/>
            <person name="Devos D.P."/>
            <person name="Kaster A.-K."/>
            <person name="Ovreas L."/>
            <person name="Rohde M."/>
            <person name="Galperin M.Y."/>
            <person name="Jogler C."/>
        </authorList>
    </citation>
    <scope>NUCLEOTIDE SEQUENCE [LARGE SCALE GENOMIC DNA]</scope>
    <source>
        <strain evidence="3 4">OJF2</strain>
    </source>
</reference>